<gene>
    <name evidence="11" type="ORF">NLJ89_g5589</name>
</gene>
<dbReference type="InterPro" id="IPR033745">
    <property type="entry name" value="Fis1_cytosol"/>
</dbReference>
<evidence type="ECO:0000256" key="9">
    <source>
        <dbReference type="PIRNR" id="PIRNR008835"/>
    </source>
</evidence>
<evidence type="ECO:0000256" key="5">
    <source>
        <dbReference type="ARBA" id="ARBA00022787"/>
    </source>
</evidence>
<keyword evidence="8 9" id="KW-0472">Membrane</keyword>
<dbReference type="SUPFAM" id="SSF48452">
    <property type="entry name" value="TPR-like"/>
    <property type="match status" value="1"/>
</dbReference>
<dbReference type="Pfam" id="PF14853">
    <property type="entry name" value="Fis1_TPR_C"/>
    <property type="match status" value="1"/>
</dbReference>
<dbReference type="OrthoDB" id="421154at2759"/>
<comment type="subcellular location">
    <subcellularLocation>
        <location evidence="1">Mitochondrion outer membrane</location>
        <topology evidence="1">Single-pass membrane protein</topology>
    </subcellularLocation>
</comment>
<evidence type="ECO:0000256" key="6">
    <source>
        <dbReference type="ARBA" id="ARBA00022989"/>
    </source>
</evidence>
<evidence type="ECO:0000256" key="4">
    <source>
        <dbReference type="ARBA" id="ARBA00022692"/>
    </source>
</evidence>
<keyword evidence="6 10" id="KW-1133">Transmembrane helix</keyword>
<dbReference type="GO" id="GO:0005778">
    <property type="term" value="C:peroxisomal membrane"/>
    <property type="evidence" value="ECO:0007669"/>
    <property type="project" value="TreeGrafter"/>
</dbReference>
<evidence type="ECO:0000256" key="7">
    <source>
        <dbReference type="ARBA" id="ARBA00023128"/>
    </source>
</evidence>
<keyword evidence="4 10" id="KW-0812">Transmembrane</keyword>
<comment type="similarity">
    <text evidence="2 9">Belongs to the FIS1 family.</text>
</comment>
<dbReference type="GO" id="GO:0000266">
    <property type="term" value="P:mitochondrial fission"/>
    <property type="evidence" value="ECO:0007669"/>
    <property type="project" value="UniProtKB-UniRule"/>
</dbReference>
<name>A0A9W8JY71_9AGAR</name>
<dbReference type="Proteomes" id="UP001148786">
    <property type="component" value="Unassembled WGS sequence"/>
</dbReference>
<evidence type="ECO:0000313" key="12">
    <source>
        <dbReference type="Proteomes" id="UP001148786"/>
    </source>
</evidence>
<evidence type="ECO:0000313" key="11">
    <source>
        <dbReference type="EMBL" id="KAJ3508736.1"/>
    </source>
</evidence>
<dbReference type="GO" id="GO:0000422">
    <property type="term" value="P:autophagy of mitochondrion"/>
    <property type="evidence" value="ECO:0007669"/>
    <property type="project" value="TreeGrafter"/>
</dbReference>
<evidence type="ECO:0000256" key="2">
    <source>
        <dbReference type="ARBA" id="ARBA00008937"/>
    </source>
</evidence>
<organism evidence="11 12">
    <name type="scientific">Agrocybe chaxingu</name>
    <dbReference type="NCBI Taxonomy" id="84603"/>
    <lineage>
        <taxon>Eukaryota</taxon>
        <taxon>Fungi</taxon>
        <taxon>Dikarya</taxon>
        <taxon>Basidiomycota</taxon>
        <taxon>Agaricomycotina</taxon>
        <taxon>Agaricomycetes</taxon>
        <taxon>Agaricomycetidae</taxon>
        <taxon>Agaricales</taxon>
        <taxon>Agaricineae</taxon>
        <taxon>Strophariaceae</taxon>
        <taxon>Agrocybe</taxon>
    </lineage>
</organism>
<dbReference type="InterPro" id="IPR016543">
    <property type="entry name" value="Fis1"/>
</dbReference>
<proteinExistence type="inferred from homology"/>
<keyword evidence="5 9" id="KW-1000">Mitochondrion outer membrane</keyword>
<sequence length="171" mass="19318">MPTELPYAADAEMSLTYDELDVLRLQYLKEVAQDHVTTQTKFNYAWGLVKSPMREHQVEGVRLLQEIYRTEPARRRECLYYLALGHYKMGNFEEARKFNALLLEKEPTNMQAQSLGQLIDKGVTRGKFQKPSTCLCVNPPTEGYIGMALAGGAAAIGTLLIAGLIRRAHRK</sequence>
<accession>A0A9W8JY71</accession>
<protein>
    <recommendedName>
        <fullName evidence="3 9">Mitochondrial fission 1 protein</fullName>
    </recommendedName>
</protein>
<dbReference type="InterPro" id="IPR028058">
    <property type="entry name" value="Fis1_TPR_N"/>
</dbReference>
<evidence type="ECO:0000256" key="10">
    <source>
        <dbReference type="SAM" id="Phobius"/>
    </source>
</evidence>
<keyword evidence="7 9" id="KW-0496">Mitochondrion</keyword>
<evidence type="ECO:0000256" key="3">
    <source>
        <dbReference type="ARBA" id="ARBA00014314"/>
    </source>
</evidence>
<dbReference type="EMBL" id="JANKHO010000535">
    <property type="protein sequence ID" value="KAJ3508736.1"/>
    <property type="molecule type" value="Genomic_DNA"/>
</dbReference>
<feature type="transmembrane region" description="Helical" evidence="10">
    <location>
        <begin position="144"/>
        <end position="165"/>
    </location>
</feature>
<dbReference type="Pfam" id="PF14852">
    <property type="entry name" value="Fis1_TPR_N"/>
    <property type="match status" value="1"/>
</dbReference>
<dbReference type="InterPro" id="IPR011990">
    <property type="entry name" value="TPR-like_helical_dom_sf"/>
</dbReference>
<evidence type="ECO:0000256" key="1">
    <source>
        <dbReference type="ARBA" id="ARBA00004572"/>
    </source>
</evidence>
<dbReference type="CDD" id="cd12212">
    <property type="entry name" value="Fis1"/>
    <property type="match status" value="1"/>
</dbReference>
<dbReference type="PIRSF" id="PIRSF008835">
    <property type="entry name" value="TPR_repeat_11_Fis1"/>
    <property type="match status" value="1"/>
</dbReference>
<dbReference type="GO" id="GO:0016559">
    <property type="term" value="P:peroxisome fission"/>
    <property type="evidence" value="ECO:0007669"/>
    <property type="project" value="TreeGrafter"/>
</dbReference>
<reference evidence="11" key="1">
    <citation type="submission" date="2022-07" db="EMBL/GenBank/DDBJ databases">
        <title>Genome Sequence of Agrocybe chaxingu.</title>
        <authorList>
            <person name="Buettner E."/>
        </authorList>
    </citation>
    <scope>NUCLEOTIDE SEQUENCE</scope>
    <source>
        <strain evidence="11">MP-N11</strain>
    </source>
</reference>
<comment type="caution">
    <text evidence="11">The sequence shown here is derived from an EMBL/GenBank/DDBJ whole genome shotgun (WGS) entry which is preliminary data.</text>
</comment>
<dbReference type="AlphaFoldDB" id="A0A9W8JY71"/>
<dbReference type="GO" id="GO:0005741">
    <property type="term" value="C:mitochondrial outer membrane"/>
    <property type="evidence" value="ECO:0007669"/>
    <property type="project" value="UniProtKB-SubCell"/>
</dbReference>
<keyword evidence="12" id="KW-1185">Reference proteome</keyword>
<dbReference type="InterPro" id="IPR028061">
    <property type="entry name" value="Fis1_TPR_C"/>
</dbReference>
<dbReference type="PANTHER" id="PTHR13247">
    <property type="entry name" value="TETRATRICOPEPTIDE REPEAT PROTEIN 11 TPR REPEAT PROTEIN 11"/>
    <property type="match status" value="1"/>
</dbReference>
<dbReference type="Gene3D" id="1.25.40.10">
    <property type="entry name" value="Tetratricopeptide repeat domain"/>
    <property type="match status" value="1"/>
</dbReference>
<comment type="domain">
    <text evidence="9">The C-terminus is required for mitochondrial localization, while the N-terminus is necessary for mitochondrial fission.</text>
</comment>
<evidence type="ECO:0000256" key="8">
    <source>
        <dbReference type="ARBA" id="ARBA00023136"/>
    </source>
</evidence>
<dbReference type="PANTHER" id="PTHR13247:SF0">
    <property type="entry name" value="MITOCHONDRIAL FISSION 1 PROTEIN"/>
    <property type="match status" value="1"/>
</dbReference>
<comment type="function">
    <text evidence="9">Has a role in mitochondrial fission.</text>
</comment>